<evidence type="ECO:0000313" key="1">
    <source>
        <dbReference type="EMBL" id="SDN81146.1"/>
    </source>
</evidence>
<reference evidence="2" key="1">
    <citation type="submission" date="2016-10" db="EMBL/GenBank/DDBJ databases">
        <authorList>
            <person name="de Groot N.N."/>
        </authorList>
    </citation>
    <scope>NUCLEOTIDE SEQUENCE [LARGE SCALE GENOMIC DNA]</scope>
    <source>
        <strain evidence="2">BP1-145</strain>
    </source>
</reference>
<evidence type="ECO:0000313" key="2">
    <source>
        <dbReference type="Proteomes" id="UP000199134"/>
    </source>
</evidence>
<sequence>MPLPSIIDIARADLYTQREDLEAKYAITQVDHILRLRDMVTWCISNCDAKDRQFVDEIMQRYGISKVTAYADLKIVKSLLPNLSEASRDYHRWRYNEMILETYQMAKKRKDTKTMEKAATSYAKYNRIDVEDETAVPYHMIVVQPFFPTTDPRVVGINPVPNIDERIKKLTKELGASNPDTLNIEYEEADMNFEEIFDDPKEESESTK</sequence>
<dbReference type="AlphaFoldDB" id="A0A1H0EFU2"/>
<dbReference type="OrthoDB" id="1066444at2"/>
<accession>A0A1H0EFU2</accession>
<dbReference type="Proteomes" id="UP000199134">
    <property type="component" value="Unassembled WGS sequence"/>
</dbReference>
<dbReference type="RefSeq" id="WP_091852019.1">
    <property type="nucleotide sequence ID" value="NZ_CP091792.1"/>
</dbReference>
<comment type="caution">
    <text evidence="1">The sequence shown here is derived from an EMBL/GenBank/DDBJ whole genome shotgun (WGS) entry which is preliminary data.</text>
</comment>
<organism evidence="1 2">
    <name type="scientific">Prevotella communis</name>
    <dbReference type="NCBI Taxonomy" id="2913614"/>
    <lineage>
        <taxon>Bacteria</taxon>
        <taxon>Pseudomonadati</taxon>
        <taxon>Bacteroidota</taxon>
        <taxon>Bacteroidia</taxon>
        <taxon>Bacteroidales</taxon>
        <taxon>Prevotellaceae</taxon>
        <taxon>Prevotella</taxon>
    </lineage>
</organism>
<protein>
    <submittedName>
        <fullName evidence="1">Uncharacterized protein</fullName>
    </submittedName>
</protein>
<gene>
    <name evidence="1" type="ORF">SAMN04487900_103143</name>
</gene>
<dbReference type="EMBL" id="FNIW01000003">
    <property type="protein sequence ID" value="SDN81146.1"/>
    <property type="molecule type" value="Genomic_DNA"/>
</dbReference>
<proteinExistence type="predicted"/>
<name>A0A1H0EFU2_9BACT</name>